<dbReference type="InterPro" id="IPR001853">
    <property type="entry name" value="DSBA-like_thioredoxin_dom"/>
</dbReference>
<evidence type="ECO:0000313" key="2">
    <source>
        <dbReference type="EMBL" id="TNY21085.1"/>
    </source>
</evidence>
<accession>A0A5C5FWR7</accession>
<evidence type="ECO:0000259" key="1">
    <source>
        <dbReference type="Pfam" id="PF01323"/>
    </source>
</evidence>
<dbReference type="GO" id="GO:0016491">
    <property type="term" value="F:oxidoreductase activity"/>
    <property type="evidence" value="ECO:0007669"/>
    <property type="project" value="InterPro"/>
</dbReference>
<organism evidence="2 3">
    <name type="scientific">Rhodotorula diobovata</name>
    <dbReference type="NCBI Taxonomy" id="5288"/>
    <lineage>
        <taxon>Eukaryota</taxon>
        <taxon>Fungi</taxon>
        <taxon>Dikarya</taxon>
        <taxon>Basidiomycota</taxon>
        <taxon>Pucciniomycotina</taxon>
        <taxon>Microbotryomycetes</taxon>
        <taxon>Sporidiobolales</taxon>
        <taxon>Sporidiobolaceae</taxon>
        <taxon>Rhodotorula</taxon>
    </lineage>
</organism>
<name>A0A5C5FWR7_9BASI</name>
<keyword evidence="3" id="KW-1185">Reference proteome</keyword>
<comment type="caution">
    <text evidence="2">The sequence shown here is derived from an EMBL/GenBank/DDBJ whole genome shotgun (WGS) entry which is preliminary data.</text>
</comment>
<dbReference type="Gene3D" id="3.40.30.10">
    <property type="entry name" value="Glutaredoxin"/>
    <property type="match status" value="1"/>
</dbReference>
<dbReference type="OrthoDB" id="1930760at2759"/>
<dbReference type="EMBL" id="SOZI01000051">
    <property type="protein sequence ID" value="TNY21085.1"/>
    <property type="molecule type" value="Genomic_DNA"/>
</dbReference>
<protein>
    <submittedName>
        <fullName evidence="2">Thioredoxin-like protein</fullName>
    </submittedName>
</protein>
<dbReference type="CDD" id="cd03024">
    <property type="entry name" value="DsbA_FrnE"/>
    <property type="match status" value="1"/>
</dbReference>
<dbReference type="InterPro" id="IPR036249">
    <property type="entry name" value="Thioredoxin-like_sf"/>
</dbReference>
<sequence>MSTTAPKEISLEITSDSICPFCYVGKRRIEEAIRRSSHLPLKFNIRFSPFLLDPNLPSSPGENKRERYQRRFGGVDKVAAMEQAMIERGKQCDPPIAFSYDGVVSQTTDSHRIIEKAYQLKGEDGQLALVERLFKTYFEESGDPGSHDLLARDAVSTGIFASEADAKAFLASDELLAEVQAGIRKAQLRGISGVPFTIINDKYGISGAQETETFVEVFEKLAKGELEA</sequence>
<feature type="domain" description="DSBA-like thioredoxin" evidence="1">
    <location>
        <begin position="12"/>
        <end position="216"/>
    </location>
</feature>
<dbReference type="PANTHER" id="PTHR13887">
    <property type="entry name" value="GLUTATHIONE S-TRANSFERASE KAPPA"/>
    <property type="match status" value="1"/>
</dbReference>
<dbReference type="STRING" id="5288.A0A5C5FWR7"/>
<proteinExistence type="predicted"/>
<dbReference type="PANTHER" id="PTHR13887:SF41">
    <property type="entry name" value="THIOREDOXIN SUPERFAMILY PROTEIN"/>
    <property type="match status" value="1"/>
</dbReference>
<dbReference type="AlphaFoldDB" id="A0A5C5FWR7"/>
<dbReference type="Proteomes" id="UP000311382">
    <property type="component" value="Unassembled WGS sequence"/>
</dbReference>
<dbReference type="SUPFAM" id="SSF52833">
    <property type="entry name" value="Thioredoxin-like"/>
    <property type="match status" value="1"/>
</dbReference>
<evidence type="ECO:0000313" key="3">
    <source>
        <dbReference type="Proteomes" id="UP000311382"/>
    </source>
</evidence>
<dbReference type="Pfam" id="PF01323">
    <property type="entry name" value="DSBA"/>
    <property type="match status" value="1"/>
</dbReference>
<gene>
    <name evidence="2" type="ORF">DMC30DRAFT_416378</name>
</gene>
<reference evidence="2 3" key="1">
    <citation type="submission" date="2019-03" db="EMBL/GenBank/DDBJ databases">
        <title>Rhodosporidium diobovatum UCD-FST 08-225 genome sequencing, assembly, and annotation.</title>
        <authorList>
            <person name="Fakankun I.U."/>
            <person name="Fristensky B."/>
            <person name="Levin D.B."/>
        </authorList>
    </citation>
    <scope>NUCLEOTIDE SEQUENCE [LARGE SCALE GENOMIC DNA]</scope>
    <source>
        <strain evidence="2 3">UCD-FST 08-225</strain>
    </source>
</reference>